<evidence type="ECO:0000256" key="4">
    <source>
        <dbReference type="ARBA" id="ARBA00022475"/>
    </source>
</evidence>
<evidence type="ECO:0000256" key="2">
    <source>
        <dbReference type="ARBA" id="ARBA00004141"/>
    </source>
</evidence>
<evidence type="ECO:0000256" key="1">
    <source>
        <dbReference type="ARBA" id="ARBA00001946"/>
    </source>
</evidence>
<dbReference type="Pfam" id="PF01040">
    <property type="entry name" value="UbiA"/>
    <property type="match status" value="1"/>
</dbReference>
<keyword evidence="6 11" id="KW-0808">Transferase</keyword>
<evidence type="ECO:0000256" key="6">
    <source>
        <dbReference type="ARBA" id="ARBA00022679"/>
    </source>
</evidence>
<protein>
    <recommendedName>
        <fullName evidence="11 12">4-hydroxybenzoate octaprenyltransferase</fullName>
        <ecNumber evidence="11 12">2.5.1.39</ecNumber>
    </recommendedName>
    <alternativeName>
        <fullName evidence="11">4-HB polyprenyltransferase</fullName>
    </alternativeName>
</protein>
<dbReference type="GO" id="GO:0008412">
    <property type="term" value="F:4-hydroxybenzoate polyprenyltransferase activity"/>
    <property type="evidence" value="ECO:0007669"/>
    <property type="project" value="UniProtKB-UniRule"/>
</dbReference>
<dbReference type="Proteomes" id="UP000323142">
    <property type="component" value="Unassembled WGS sequence"/>
</dbReference>
<reference evidence="13 14" key="2">
    <citation type="submission" date="2019-09" db="EMBL/GenBank/DDBJ databases">
        <authorList>
            <person name="Jin C."/>
        </authorList>
    </citation>
    <scope>NUCLEOTIDE SEQUENCE [LARGE SCALE GENOMIC DNA]</scope>
    <source>
        <strain evidence="13 14">BN140002</strain>
    </source>
</reference>
<dbReference type="HAMAP" id="MF_01635">
    <property type="entry name" value="UbiA"/>
    <property type="match status" value="1"/>
</dbReference>
<feature type="transmembrane region" description="Helical" evidence="11">
    <location>
        <begin position="40"/>
        <end position="59"/>
    </location>
</feature>
<evidence type="ECO:0000256" key="11">
    <source>
        <dbReference type="HAMAP-Rule" id="MF_01635"/>
    </source>
</evidence>
<evidence type="ECO:0000256" key="3">
    <source>
        <dbReference type="ARBA" id="ARBA00005985"/>
    </source>
</evidence>
<dbReference type="AlphaFoldDB" id="A0A5B2VPU6"/>
<dbReference type="PROSITE" id="PS00943">
    <property type="entry name" value="UBIA"/>
    <property type="match status" value="1"/>
</dbReference>
<comment type="caution">
    <text evidence="13">The sequence shown here is derived from an EMBL/GenBank/DDBJ whole genome shotgun (WGS) entry which is preliminary data.</text>
</comment>
<comment type="catalytic activity">
    <reaction evidence="11">
        <text>all-trans-octaprenyl diphosphate + 4-hydroxybenzoate = 4-hydroxy-3-(all-trans-octaprenyl)benzoate + diphosphate</text>
        <dbReference type="Rhea" id="RHEA:27782"/>
        <dbReference type="ChEBI" id="CHEBI:1617"/>
        <dbReference type="ChEBI" id="CHEBI:17879"/>
        <dbReference type="ChEBI" id="CHEBI:33019"/>
        <dbReference type="ChEBI" id="CHEBI:57711"/>
        <dbReference type="EC" id="2.5.1.39"/>
    </reaction>
</comment>
<comment type="function">
    <text evidence="11">Catalyzes the prenylation of para-hydroxybenzoate (PHB) with an all-trans polyprenyl group. Mediates the second step in the final reaction sequence of ubiquinone-8 (UQ-8) biosynthesis, which is the condensation of the polyisoprenoid side chain with PHB, generating the first membrane-bound Q intermediate 3-octaprenyl-4-hydroxybenzoate.</text>
</comment>
<evidence type="ECO:0000313" key="13">
    <source>
        <dbReference type="EMBL" id="KAA2241055.1"/>
    </source>
</evidence>
<dbReference type="RefSeq" id="WP_149816011.1">
    <property type="nucleotide sequence ID" value="NZ_VUOA01000010.1"/>
</dbReference>
<evidence type="ECO:0000256" key="12">
    <source>
        <dbReference type="NCBIfam" id="TIGR01474"/>
    </source>
</evidence>
<dbReference type="GO" id="GO:0006744">
    <property type="term" value="P:ubiquinone biosynthetic process"/>
    <property type="evidence" value="ECO:0007669"/>
    <property type="project" value="UniProtKB-UniRule"/>
</dbReference>
<comment type="cofactor">
    <cofactor evidence="1 11">
        <name>Mg(2+)</name>
        <dbReference type="ChEBI" id="CHEBI:18420"/>
    </cofactor>
</comment>
<dbReference type="InterPro" id="IPR039653">
    <property type="entry name" value="Prenyltransferase"/>
</dbReference>
<dbReference type="GO" id="GO:0005886">
    <property type="term" value="C:plasma membrane"/>
    <property type="evidence" value="ECO:0007669"/>
    <property type="project" value="UniProtKB-SubCell"/>
</dbReference>
<dbReference type="InterPro" id="IPR000537">
    <property type="entry name" value="UbiA_prenyltransferase"/>
</dbReference>
<dbReference type="PANTHER" id="PTHR11048:SF28">
    <property type="entry name" value="4-HYDROXYBENZOATE POLYPRENYLTRANSFERASE, MITOCHONDRIAL"/>
    <property type="match status" value="1"/>
</dbReference>
<proteinExistence type="inferred from homology"/>
<dbReference type="InterPro" id="IPR006370">
    <property type="entry name" value="HB_polyprenyltransferase-like"/>
</dbReference>
<dbReference type="FunFam" id="1.20.120.1780:FF:000001">
    <property type="entry name" value="4-hydroxybenzoate octaprenyltransferase"/>
    <property type="match status" value="1"/>
</dbReference>
<comment type="similarity">
    <text evidence="3 11">Belongs to the UbiA prenyltransferase family.</text>
</comment>
<dbReference type="InterPro" id="IPR030470">
    <property type="entry name" value="UbiA_prenylTrfase_CS"/>
</dbReference>
<feature type="transmembrane region" description="Helical" evidence="11">
    <location>
        <begin position="138"/>
        <end position="156"/>
    </location>
</feature>
<evidence type="ECO:0000256" key="7">
    <source>
        <dbReference type="ARBA" id="ARBA00022688"/>
    </source>
</evidence>
<dbReference type="NCBIfam" id="TIGR01474">
    <property type="entry name" value="ubiA_proteo"/>
    <property type="match status" value="1"/>
</dbReference>
<dbReference type="CDD" id="cd13959">
    <property type="entry name" value="PT_UbiA_COQ2"/>
    <property type="match status" value="1"/>
</dbReference>
<evidence type="ECO:0000256" key="9">
    <source>
        <dbReference type="ARBA" id="ARBA00022989"/>
    </source>
</evidence>
<keyword evidence="8 11" id="KW-0812">Transmembrane</keyword>
<dbReference type="OrthoDB" id="9782418at2"/>
<sequence>MPAGARDRSLPDAPRGNLVDQLAPAAARPFLRLARIDRPIGWWLLLLPCWWSAALAAIAAGRAYPDPFHCALFLVGAVAMRGAGSTYNDLVDRDLDGRVERTRNRPLPSGQVSVRAAIAFVLLQCLVGLLVLVQFNAFAIAAGFASVGIVLLYPFMKRVFWMPQIVLGLAFAWGGLMGWAALFGSLAAAPVLLYLAAVAWTVGYDTIYALQDIEDDEVAGIKSSARLFGARVRGGVAACYGLTLGLLAAALWLAGAGLPALLGLAAFGAHLAWQVARLGPADGRMALRLFRSNRDAGLILFAALALDAWV</sequence>
<dbReference type="FunFam" id="1.10.357.140:FF:000008">
    <property type="entry name" value="4-hydroxybenzoate octaprenyltransferase"/>
    <property type="match status" value="1"/>
</dbReference>
<evidence type="ECO:0000256" key="5">
    <source>
        <dbReference type="ARBA" id="ARBA00022519"/>
    </source>
</evidence>
<name>A0A5B2VPU6_9HYPH</name>
<dbReference type="EC" id="2.5.1.39" evidence="11 12"/>
<gene>
    <name evidence="11" type="primary">ubiA</name>
    <name evidence="13" type="ORF">F0L46_05305</name>
</gene>
<feature type="transmembrane region" description="Helical" evidence="11">
    <location>
        <begin position="112"/>
        <end position="132"/>
    </location>
</feature>
<comment type="pathway">
    <text evidence="11">Cofactor biosynthesis; ubiquinone biosynthesis.</text>
</comment>
<reference evidence="13 14" key="1">
    <citation type="submission" date="2019-09" db="EMBL/GenBank/DDBJ databases">
        <title>Salinarimonas rosea gen. nov., sp. nov., a new member of the a-2 subgroup of the Proteobacteria.</title>
        <authorList>
            <person name="Liu J."/>
        </authorList>
    </citation>
    <scope>NUCLEOTIDE SEQUENCE [LARGE SCALE GENOMIC DNA]</scope>
    <source>
        <strain evidence="13 14">BN140002</strain>
    </source>
</reference>
<dbReference type="InterPro" id="IPR044878">
    <property type="entry name" value="UbiA_sf"/>
</dbReference>
<accession>A0A5B2VPU6</accession>
<keyword evidence="11" id="KW-0460">Magnesium</keyword>
<keyword evidence="10 11" id="KW-0472">Membrane</keyword>
<evidence type="ECO:0000256" key="8">
    <source>
        <dbReference type="ARBA" id="ARBA00022692"/>
    </source>
</evidence>
<comment type="subcellular location">
    <subcellularLocation>
        <location evidence="11">Cell inner membrane</location>
        <topology evidence="11">Multi-pass membrane protein</topology>
    </subcellularLocation>
    <subcellularLocation>
        <location evidence="2">Membrane</location>
        <topology evidence="2">Multi-pass membrane protein</topology>
    </subcellularLocation>
</comment>
<evidence type="ECO:0000313" key="14">
    <source>
        <dbReference type="Proteomes" id="UP000323142"/>
    </source>
</evidence>
<dbReference type="Gene3D" id="1.20.120.1780">
    <property type="entry name" value="UbiA prenyltransferase"/>
    <property type="match status" value="1"/>
</dbReference>
<dbReference type="PANTHER" id="PTHR11048">
    <property type="entry name" value="PRENYLTRANSFERASES"/>
    <property type="match status" value="1"/>
</dbReference>
<evidence type="ECO:0000256" key="10">
    <source>
        <dbReference type="ARBA" id="ARBA00023136"/>
    </source>
</evidence>
<dbReference type="Gene3D" id="1.10.357.140">
    <property type="entry name" value="UbiA prenyltransferase"/>
    <property type="match status" value="1"/>
</dbReference>
<comment type="caution">
    <text evidence="11">Lacks conserved residue(s) required for the propagation of feature annotation.</text>
</comment>
<keyword evidence="4 11" id="KW-1003">Cell membrane</keyword>
<keyword evidence="7 11" id="KW-0831">Ubiquinone biosynthesis</keyword>
<dbReference type="EMBL" id="VUOA01000010">
    <property type="protein sequence ID" value="KAA2241055.1"/>
    <property type="molecule type" value="Genomic_DNA"/>
</dbReference>
<keyword evidence="9 11" id="KW-1133">Transmembrane helix</keyword>
<dbReference type="UniPathway" id="UPA00232"/>
<keyword evidence="14" id="KW-1185">Reference proteome</keyword>
<organism evidence="13 14">
    <name type="scientific">Salinarimonas soli</name>
    <dbReference type="NCBI Taxonomy" id="1638099"/>
    <lineage>
        <taxon>Bacteria</taxon>
        <taxon>Pseudomonadati</taxon>
        <taxon>Pseudomonadota</taxon>
        <taxon>Alphaproteobacteria</taxon>
        <taxon>Hyphomicrobiales</taxon>
        <taxon>Salinarimonadaceae</taxon>
        <taxon>Salinarimonas</taxon>
    </lineage>
</organism>
<feature type="transmembrane region" description="Helical" evidence="11">
    <location>
        <begin position="232"/>
        <end position="254"/>
    </location>
</feature>
<keyword evidence="5 11" id="KW-0997">Cell inner membrane</keyword>